<keyword evidence="1" id="KW-0349">Heme</keyword>
<proteinExistence type="predicted"/>
<dbReference type="SUPFAM" id="SSF46626">
    <property type="entry name" value="Cytochrome c"/>
    <property type="match status" value="1"/>
</dbReference>
<organism evidence="5 6">
    <name type="scientific">Advenella faeciporci</name>
    <dbReference type="NCBI Taxonomy" id="797535"/>
    <lineage>
        <taxon>Bacteria</taxon>
        <taxon>Pseudomonadati</taxon>
        <taxon>Pseudomonadota</taxon>
        <taxon>Betaproteobacteria</taxon>
        <taxon>Burkholderiales</taxon>
        <taxon>Alcaligenaceae</taxon>
    </lineage>
</organism>
<dbReference type="GO" id="GO:0046872">
    <property type="term" value="F:metal ion binding"/>
    <property type="evidence" value="ECO:0007669"/>
    <property type="project" value="UniProtKB-KW"/>
</dbReference>
<dbReference type="Pfam" id="PF13442">
    <property type="entry name" value="Cytochrome_CBB3"/>
    <property type="match status" value="1"/>
</dbReference>
<comment type="caution">
    <text evidence="5">The sequence shown here is derived from an EMBL/GenBank/DDBJ whole genome shotgun (WGS) entry which is preliminary data.</text>
</comment>
<evidence type="ECO:0000256" key="2">
    <source>
        <dbReference type="ARBA" id="ARBA00022723"/>
    </source>
</evidence>
<sequence length="138" mass="15038">MCEVLPSTNGKYTVSHHKSYQHGLKLMSVFKKMTLACLAVSAVAVSAQAMAAEEPIRHSAEFVYQKICLHCHEANANGLNVGPDIKGRGLPPVFTKMRVRQGWLAMPAFPASYISDETLDLLAEYIQNAPAPVATKNP</sequence>
<evidence type="ECO:0000256" key="3">
    <source>
        <dbReference type="ARBA" id="ARBA00023004"/>
    </source>
</evidence>
<evidence type="ECO:0000259" key="4">
    <source>
        <dbReference type="Pfam" id="PF13442"/>
    </source>
</evidence>
<dbReference type="Proteomes" id="UP000608345">
    <property type="component" value="Unassembled WGS sequence"/>
</dbReference>
<evidence type="ECO:0000256" key="1">
    <source>
        <dbReference type="ARBA" id="ARBA00022617"/>
    </source>
</evidence>
<protein>
    <recommendedName>
        <fullName evidence="4">Cytochrome c domain-containing protein</fullName>
    </recommendedName>
</protein>
<dbReference type="InterPro" id="IPR009056">
    <property type="entry name" value="Cyt_c-like_dom"/>
</dbReference>
<dbReference type="InterPro" id="IPR036909">
    <property type="entry name" value="Cyt_c-like_dom_sf"/>
</dbReference>
<reference evidence="5" key="2">
    <citation type="submission" date="2020-09" db="EMBL/GenBank/DDBJ databases">
        <authorList>
            <person name="Sun Q."/>
            <person name="Kim S."/>
        </authorList>
    </citation>
    <scope>NUCLEOTIDE SEQUENCE</scope>
    <source>
        <strain evidence="5">KCTC 23732</strain>
    </source>
</reference>
<feature type="domain" description="Cytochrome c" evidence="4">
    <location>
        <begin position="62"/>
        <end position="126"/>
    </location>
</feature>
<evidence type="ECO:0000313" key="6">
    <source>
        <dbReference type="Proteomes" id="UP000608345"/>
    </source>
</evidence>
<keyword evidence="2" id="KW-0479">Metal-binding</keyword>
<name>A0A918N1I5_9BURK</name>
<evidence type="ECO:0000313" key="5">
    <source>
        <dbReference type="EMBL" id="GGW94442.1"/>
    </source>
</evidence>
<dbReference type="GO" id="GO:0020037">
    <property type="term" value="F:heme binding"/>
    <property type="evidence" value="ECO:0007669"/>
    <property type="project" value="InterPro"/>
</dbReference>
<reference evidence="5" key="1">
    <citation type="journal article" date="2014" name="Int. J. Syst. Evol. Microbiol.">
        <title>Complete genome sequence of Corynebacterium casei LMG S-19264T (=DSM 44701T), isolated from a smear-ripened cheese.</title>
        <authorList>
            <consortium name="US DOE Joint Genome Institute (JGI-PGF)"/>
            <person name="Walter F."/>
            <person name="Albersmeier A."/>
            <person name="Kalinowski J."/>
            <person name="Ruckert C."/>
        </authorList>
    </citation>
    <scope>NUCLEOTIDE SEQUENCE</scope>
    <source>
        <strain evidence="5">KCTC 23732</strain>
    </source>
</reference>
<dbReference type="AlphaFoldDB" id="A0A918N1I5"/>
<gene>
    <name evidence="5" type="ORF">GCM10011450_25400</name>
</gene>
<dbReference type="Gene3D" id="1.10.760.10">
    <property type="entry name" value="Cytochrome c-like domain"/>
    <property type="match status" value="1"/>
</dbReference>
<dbReference type="GO" id="GO:0009055">
    <property type="term" value="F:electron transfer activity"/>
    <property type="evidence" value="ECO:0007669"/>
    <property type="project" value="InterPro"/>
</dbReference>
<dbReference type="EMBL" id="BMYS01000022">
    <property type="protein sequence ID" value="GGW94442.1"/>
    <property type="molecule type" value="Genomic_DNA"/>
</dbReference>
<keyword evidence="3" id="KW-0408">Iron</keyword>
<keyword evidence="6" id="KW-1185">Reference proteome</keyword>
<accession>A0A918N1I5</accession>